<feature type="region of interest" description="Disordered" evidence="1">
    <location>
        <begin position="1"/>
        <end position="29"/>
    </location>
</feature>
<keyword evidence="3" id="KW-1185">Reference proteome</keyword>
<protein>
    <submittedName>
        <fullName evidence="2">Uncharacterized protein</fullName>
    </submittedName>
</protein>
<accession>A0A9J6EJU5</accession>
<evidence type="ECO:0000256" key="1">
    <source>
        <dbReference type="SAM" id="MobiDB-lite"/>
    </source>
</evidence>
<dbReference type="EMBL" id="JABSTU010000004">
    <property type="protein sequence ID" value="KAH8034598.1"/>
    <property type="molecule type" value="Genomic_DNA"/>
</dbReference>
<reference evidence="2" key="1">
    <citation type="journal article" date="2020" name="Cell">
        <title>Large-Scale Comparative Analyses of Tick Genomes Elucidate Their Genetic Diversity and Vector Capacities.</title>
        <authorList>
            <consortium name="Tick Genome and Microbiome Consortium (TIGMIC)"/>
            <person name="Jia N."/>
            <person name="Wang J."/>
            <person name="Shi W."/>
            <person name="Du L."/>
            <person name="Sun Y."/>
            <person name="Zhan W."/>
            <person name="Jiang J.F."/>
            <person name="Wang Q."/>
            <person name="Zhang B."/>
            <person name="Ji P."/>
            <person name="Bell-Sakyi L."/>
            <person name="Cui X.M."/>
            <person name="Yuan T.T."/>
            <person name="Jiang B.G."/>
            <person name="Yang W.F."/>
            <person name="Lam T.T."/>
            <person name="Chang Q.C."/>
            <person name="Ding S.J."/>
            <person name="Wang X.J."/>
            <person name="Zhu J.G."/>
            <person name="Ruan X.D."/>
            <person name="Zhao L."/>
            <person name="Wei J.T."/>
            <person name="Ye R.Z."/>
            <person name="Que T.C."/>
            <person name="Du C.H."/>
            <person name="Zhou Y.H."/>
            <person name="Cheng J.X."/>
            <person name="Dai P.F."/>
            <person name="Guo W.B."/>
            <person name="Han X.H."/>
            <person name="Huang E.J."/>
            <person name="Li L.F."/>
            <person name="Wei W."/>
            <person name="Gao Y.C."/>
            <person name="Liu J.Z."/>
            <person name="Shao H.Z."/>
            <person name="Wang X."/>
            <person name="Wang C.C."/>
            <person name="Yang T.C."/>
            <person name="Huo Q.B."/>
            <person name="Li W."/>
            <person name="Chen H.Y."/>
            <person name="Chen S.E."/>
            <person name="Zhou L.G."/>
            <person name="Ni X.B."/>
            <person name="Tian J.H."/>
            <person name="Sheng Y."/>
            <person name="Liu T."/>
            <person name="Pan Y.S."/>
            <person name="Xia L.Y."/>
            <person name="Li J."/>
            <person name="Zhao F."/>
            <person name="Cao W.C."/>
        </authorList>
    </citation>
    <scope>NUCLEOTIDE SEQUENCE</scope>
    <source>
        <strain evidence="2">Rmic-2018</strain>
    </source>
</reference>
<proteinExistence type="predicted"/>
<evidence type="ECO:0000313" key="3">
    <source>
        <dbReference type="Proteomes" id="UP000821866"/>
    </source>
</evidence>
<name>A0A9J6EJU5_RHIMP</name>
<sequence length="180" mass="19757">METSSQQGTPAAGKTGKPASALIAKSKEERRRELKAQYVARVNANMTKGARMPTLSKKDEHRVVVRPRGGLANNNVRISVLRDAIPAAAEITIEKVQDDSIAQNIIVLNTLSEERSFRYGPIKSITIRDRTYEASAYKSTPENTSRGVINGIGIDETEKEITQCLVNKQNPTIMAAHRLG</sequence>
<reference evidence="2" key="2">
    <citation type="submission" date="2021-09" db="EMBL/GenBank/DDBJ databases">
        <authorList>
            <person name="Jia N."/>
            <person name="Wang J."/>
            <person name="Shi W."/>
            <person name="Du L."/>
            <person name="Sun Y."/>
            <person name="Zhan W."/>
            <person name="Jiang J."/>
            <person name="Wang Q."/>
            <person name="Zhang B."/>
            <person name="Ji P."/>
            <person name="Sakyi L.B."/>
            <person name="Cui X."/>
            <person name="Yuan T."/>
            <person name="Jiang B."/>
            <person name="Yang W."/>
            <person name="Lam T.T.-Y."/>
            <person name="Chang Q."/>
            <person name="Ding S."/>
            <person name="Wang X."/>
            <person name="Zhu J."/>
            <person name="Ruan X."/>
            <person name="Zhao L."/>
            <person name="Wei J."/>
            <person name="Que T."/>
            <person name="Du C."/>
            <person name="Cheng J."/>
            <person name="Dai P."/>
            <person name="Han X."/>
            <person name="Huang E."/>
            <person name="Gao Y."/>
            <person name="Liu J."/>
            <person name="Shao H."/>
            <person name="Ye R."/>
            <person name="Li L."/>
            <person name="Wei W."/>
            <person name="Wang X."/>
            <person name="Wang C."/>
            <person name="Huo Q."/>
            <person name="Li W."/>
            <person name="Guo W."/>
            <person name="Chen H."/>
            <person name="Chen S."/>
            <person name="Zhou L."/>
            <person name="Zhou L."/>
            <person name="Ni X."/>
            <person name="Tian J."/>
            <person name="Zhou Y."/>
            <person name="Sheng Y."/>
            <person name="Liu T."/>
            <person name="Pan Y."/>
            <person name="Xia L."/>
            <person name="Li J."/>
            <person name="Zhao F."/>
            <person name="Cao W."/>
        </authorList>
    </citation>
    <scope>NUCLEOTIDE SEQUENCE</scope>
    <source>
        <strain evidence="2">Rmic-2018</strain>
        <tissue evidence="2">Larvae</tissue>
    </source>
</reference>
<comment type="caution">
    <text evidence="2">The sequence shown here is derived from an EMBL/GenBank/DDBJ whole genome shotgun (WGS) entry which is preliminary data.</text>
</comment>
<dbReference type="Proteomes" id="UP000821866">
    <property type="component" value="Chromosome 2"/>
</dbReference>
<organism evidence="2 3">
    <name type="scientific">Rhipicephalus microplus</name>
    <name type="common">Cattle tick</name>
    <name type="synonym">Boophilus microplus</name>
    <dbReference type="NCBI Taxonomy" id="6941"/>
    <lineage>
        <taxon>Eukaryota</taxon>
        <taxon>Metazoa</taxon>
        <taxon>Ecdysozoa</taxon>
        <taxon>Arthropoda</taxon>
        <taxon>Chelicerata</taxon>
        <taxon>Arachnida</taxon>
        <taxon>Acari</taxon>
        <taxon>Parasitiformes</taxon>
        <taxon>Ixodida</taxon>
        <taxon>Ixodoidea</taxon>
        <taxon>Ixodidae</taxon>
        <taxon>Rhipicephalinae</taxon>
        <taxon>Rhipicephalus</taxon>
        <taxon>Boophilus</taxon>
    </lineage>
</organism>
<gene>
    <name evidence="2" type="ORF">HPB51_025818</name>
</gene>
<dbReference type="AlphaFoldDB" id="A0A9J6EJU5"/>
<evidence type="ECO:0000313" key="2">
    <source>
        <dbReference type="EMBL" id="KAH8034598.1"/>
    </source>
</evidence>